<dbReference type="OrthoDB" id="5958858at2"/>
<dbReference type="Proteomes" id="UP000034410">
    <property type="component" value="Chromosome"/>
</dbReference>
<organism evidence="2 3">
    <name type="scientific">Sedimenticola thiotaurini</name>
    <dbReference type="NCBI Taxonomy" id="1543721"/>
    <lineage>
        <taxon>Bacteria</taxon>
        <taxon>Pseudomonadati</taxon>
        <taxon>Pseudomonadota</taxon>
        <taxon>Gammaproteobacteria</taxon>
        <taxon>Chromatiales</taxon>
        <taxon>Sedimenticolaceae</taxon>
        <taxon>Sedimenticola</taxon>
    </lineage>
</organism>
<evidence type="ECO:0000313" key="2">
    <source>
        <dbReference type="EMBL" id="AKH22158.1"/>
    </source>
</evidence>
<gene>
    <name evidence="2" type="ORF">AAY24_08930</name>
</gene>
<dbReference type="KEGG" id="seds:AAY24_08930"/>
<dbReference type="AlphaFoldDB" id="A0A0F7K5C4"/>
<proteinExistence type="predicted"/>
<dbReference type="InterPro" id="IPR018720">
    <property type="entry name" value="DUF2249"/>
</dbReference>
<dbReference type="EMBL" id="CP011412">
    <property type="protein sequence ID" value="AKH22158.1"/>
    <property type="molecule type" value="Genomic_DNA"/>
</dbReference>
<dbReference type="SUPFAM" id="SSF64307">
    <property type="entry name" value="SirA-like"/>
    <property type="match status" value="1"/>
</dbReference>
<sequence>MEIQLDVSMLEPCEPLEQVLEAIGKLASGDYLRVFHRREPHLLYPMLEKCGFSWQCLDDSSGGYEIYIWKSGDVTAARDVAAATP</sequence>
<dbReference type="Pfam" id="PF10006">
    <property type="entry name" value="DUF2249"/>
    <property type="match status" value="1"/>
</dbReference>
<accession>A0A0F7K5C4</accession>
<evidence type="ECO:0000259" key="1">
    <source>
        <dbReference type="Pfam" id="PF10006"/>
    </source>
</evidence>
<protein>
    <recommendedName>
        <fullName evidence="1">DUF2249 domain-containing protein</fullName>
    </recommendedName>
</protein>
<dbReference type="InterPro" id="IPR036868">
    <property type="entry name" value="TusA-like_sf"/>
</dbReference>
<evidence type="ECO:0000313" key="3">
    <source>
        <dbReference type="Proteomes" id="UP000034410"/>
    </source>
</evidence>
<keyword evidence="3" id="KW-1185">Reference proteome</keyword>
<name>A0A0F7K5C4_9GAMM</name>
<reference evidence="2 3" key="1">
    <citation type="journal article" date="2015" name="Genome Announc.">
        <title>Complete Genome Sequence of Sedimenticola thiotaurini Strain SIP-G1, a Polyphosphate- and Polyhydroxyalkanoate-Accumulating Sulfur-Oxidizing Gammaproteobacterium Isolated from Salt Marsh Sediments.</title>
        <authorList>
            <person name="Flood B.E."/>
            <person name="Jones D.S."/>
            <person name="Bailey J.V."/>
        </authorList>
    </citation>
    <scope>NUCLEOTIDE SEQUENCE [LARGE SCALE GENOMIC DNA]</scope>
    <source>
        <strain evidence="2 3">SIP-G1</strain>
    </source>
</reference>
<feature type="domain" description="DUF2249" evidence="1">
    <location>
        <begin position="5"/>
        <end position="70"/>
    </location>
</feature>